<dbReference type="OrthoDB" id="2691745at2759"/>
<evidence type="ECO:0000313" key="2">
    <source>
        <dbReference type="Proteomes" id="UP000054018"/>
    </source>
</evidence>
<accession>A0A0C9ZEQ8</accession>
<dbReference type="EMBL" id="KN833805">
    <property type="protein sequence ID" value="KIK18438.1"/>
    <property type="molecule type" value="Genomic_DNA"/>
</dbReference>
<reference evidence="2" key="2">
    <citation type="submission" date="2015-01" db="EMBL/GenBank/DDBJ databases">
        <title>Evolutionary Origins and Diversification of the Mycorrhizal Mutualists.</title>
        <authorList>
            <consortium name="DOE Joint Genome Institute"/>
            <consortium name="Mycorrhizal Genomics Consortium"/>
            <person name="Kohler A."/>
            <person name="Kuo A."/>
            <person name="Nagy L.G."/>
            <person name="Floudas D."/>
            <person name="Copeland A."/>
            <person name="Barry K.W."/>
            <person name="Cichocki N."/>
            <person name="Veneault-Fourrey C."/>
            <person name="LaButti K."/>
            <person name="Lindquist E.A."/>
            <person name="Lipzen A."/>
            <person name="Lundell T."/>
            <person name="Morin E."/>
            <person name="Murat C."/>
            <person name="Riley R."/>
            <person name="Ohm R."/>
            <person name="Sun H."/>
            <person name="Tunlid A."/>
            <person name="Henrissat B."/>
            <person name="Grigoriev I.V."/>
            <person name="Hibbett D.S."/>
            <person name="Martin F."/>
        </authorList>
    </citation>
    <scope>NUCLEOTIDE SEQUENCE [LARGE SCALE GENOMIC DNA]</scope>
    <source>
        <strain evidence="2">441</strain>
    </source>
</reference>
<organism evidence="1 2">
    <name type="scientific">Pisolithus microcarpus 441</name>
    <dbReference type="NCBI Taxonomy" id="765257"/>
    <lineage>
        <taxon>Eukaryota</taxon>
        <taxon>Fungi</taxon>
        <taxon>Dikarya</taxon>
        <taxon>Basidiomycota</taxon>
        <taxon>Agaricomycotina</taxon>
        <taxon>Agaricomycetes</taxon>
        <taxon>Agaricomycetidae</taxon>
        <taxon>Boletales</taxon>
        <taxon>Sclerodermatineae</taxon>
        <taxon>Pisolithaceae</taxon>
        <taxon>Pisolithus</taxon>
    </lineage>
</organism>
<gene>
    <name evidence="1" type="ORF">PISMIDRAFT_76680</name>
</gene>
<reference evidence="1 2" key="1">
    <citation type="submission" date="2014-04" db="EMBL/GenBank/DDBJ databases">
        <authorList>
            <consortium name="DOE Joint Genome Institute"/>
            <person name="Kuo A."/>
            <person name="Kohler A."/>
            <person name="Costa M.D."/>
            <person name="Nagy L.G."/>
            <person name="Floudas D."/>
            <person name="Copeland A."/>
            <person name="Barry K.W."/>
            <person name="Cichocki N."/>
            <person name="Veneault-Fourrey C."/>
            <person name="LaButti K."/>
            <person name="Lindquist E.A."/>
            <person name="Lipzen A."/>
            <person name="Lundell T."/>
            <person name="Morin E."/>
            <person name="Murat C."/>
            <person name="Sun H."/>
            <person name="Tunlid A."/>
            <person name="Henrissat B."/>
            <person name="Grigoriev I.V."/>
            <person name="Hibbett D.S."/>
            <person name="Martin F."/>
            <person name="Nordberg H.P."/>
            <person name="Cantor M.N."/>
            <person name="Hua S.X."/>
        </authorList>
    </citation>
    <scope>NUCLEOTIDE SEQUENCE [LARGE SCALE GENOMIC DNA]</scope>
    <source>
        <strain evidence="1 2">441</strain>
    </source>
</reference>
<proteinExistence type="predicted"/>
<feature type="non-terminal residue" evidence="1">
    <location>
        <position position="81"/>
    </location>
</feature>
<keyword evidence="2" id="KW-1185">Reference proteome</keyword>
<dbReference type="Proteomes" id="UP000054018">
    <property type="component" value="Unassembled WGS sequence"/>
</dbReference>
<evidence type="ECO:0000313" key="1">
    <source>
        <dbReference type="EMBL" id="KIK18438.1"/>
    </source>
</evidence>
<dbReference type="HOGENOM" id="CLU_160848_0_0_1"/>
<protein>
    <submittedName>
        <fullName evidence="1">Uncharacterized protein</fullName>
    </submittedName>
</protein>
<dbReference type="AlphaFoldDB" id="A0A0C9ZEQ8"/>
<name>A0A0C9ZEQ8_9AGAM</name>
<sequence>VPDGLFPPTPKLDIDPHSATCWALPQAKLDGVMAELYNVVPCSLHKHMETYKQFGSIFTSTLSQEWSNILRAIKDCASIVF</sequence>
<feature type="non-terminal residue" evidence="1">
    <location>
        <position position="1"/>
    </location>
</feature>